<evidence type="ECO:0000256" key="2">
    <source>
        <dbReference type="ARBA" id="ARBA00023002"/>
    </source>
</evidence>
<evidence type="ECO:0000313" key="5">
    <source>
        <dbReference type="Proteomes" id="UP000015100"/>
    </source>
</evidence>
<dbReference type="STRING" id="1284197.S8C9Q4"/>
<dbReference type="InterPro" id="IPR008030">
    <property type="entry name" value="NmrA-like"/>
</dbReference>
<comment type="caution">
    <text evidence="4">The sequence shown here is derived from an EMBL/GenBank/DDBJ whole genome shotgun (WGS) entry which is preliminary data.</text>
</comment>
<sequence length="305" mass="33189">MTKLPTIAVAGGTGALGKELVGALLDPRFRCKYADVIILTRNANTPEISKWKDQGASAREYSADDEKGIFDALAGVDALINVVASRDGGFKSKLAAAVSSPSSTIKVYIPSEFGVDHYLHDFQHPEWDKKKSHFESVNKREDLTVSRVFPGLFLEHSIGPWYGLNTKEGKYEIVGSGDTPISFTSISDIGRAVASALANIPLDDFPEKLYFSGDSVSLRQISELMKQAGAGEIEVSSLDLAEYKAKTLATTGLDPASYLRFLMADGKIDNKGDNSNEVVNPGEKLWKWKKMKDHAAETGGRPWAD</sequence>
<evidence type="ECO:0000256" key="1">
    <source>
        <dbReference type="ARBA" id="ARBA00022857"/>
    </source>
</evidence>
<protein>
    <recommendedName>
        <fullName evidence="3">NmrA-like domain-containing protein</fullName>
    </recommendedName>
</protein>
<keyword evidence="5" id="KW-1185">Reference proteome</keyword>
<reference evidence="5" key="2">
    <citation type="submission" date="2013-04" db="EMBL/GenBank/DDBJ databases">
        <title>Genomic mechanisms accounting for the adaptation to parasitism in nematode-trapping fungi.</title>
        <authorList>
            <person name="Ahren D.G."/>
        </authorList>
    </citation>
    <scope>NUCLEOTIDE SEQUENCE [LARGE SCALE GENOMIC DNA]</scope>
    <source>
        <strain evidence="5">CBS 200.50</strain>
    </source>
</reference>
<dbReference type="EMBL" id="AQGS01000050">
    <property type="protein sequence ID" value="EPS44357.1"/>
    <property type="molecule type" value="Genomic_DNA"/>
</dbReference>
<dbReference type="InterPro" id="IPR036291">
    <property type="entry name" value="NAD(P)-bd_dom_sf"/>
</dbReference>
<dbReference type="AlphaFoldDB" id="S8C9Q4"/>
<dbReference type="SUPFAM" id="SSF51735">
    <property type="entry name" value="NAD(P)-binding Rossmann-fold domains"/>
    <property type="match status" value="1"/>
</dbReference>
<dbReference type="eggNOG" id="ENOG502S12R">
    <property type="taxonomic scope" value="Eukaryota"/>
</dbReference>
<keyword evidence="1" id="KW-0521">NADP</keyword>
<dbReference type="PANTHER" id="PTHR47706">
    <property type="entry name" value="NMRA-LIKE FAMILY PROTEIN"/>
    <property type="match status" value="1"/>
</dbReference>
<accession>S8C9Q4</accession>
<keyword evidence="2" id="KW-0560">Oxidoreductase</keyword>
<gene>
    <name evidence="4" type="ORF">H072_1658</name>
</gene>
<reference evidence="4 5" key="1">
    <citation type="journal article" date="2013" name="PLoS Genet.">
        <title>Genomic mechanisms accounting for the adaptation to parasitism in nematode-trapping fungi.</title>
        <authorList>
            <person name="Meerupati T."/>
            <person name="Andersson K.M."/>
            <person name="Friman E."/>
            <person name="Kumar D."/>
            <person name="Tunlid A."/>
            <person name="Ahren D."/>
        </authorList>
    </citation>
    <scope>NUCLEOTIDE SEQUENCE [LARGE SCALE GENOMIC DNA]</scope>
    <source>
        <strain evidence="4 5">CBS 200.50</strain>
    </source>
</reference>
<dbReference type="OMA" id="EDSIGPW"/>
<organism evidence="4 5">
    <name type="scientific">Dactylellina haptotyla (strain CBS 200.50)</name>
    <name type="common">Nematode-trapping fungus</name>
    <name type="synonym">Monacrosporium haptotylum</name>
    <dbReference type="NCBI Taxonomy" id="1284197"/>
    <lineage>
        <taxon>Eukaryota</taxon>
        <taxon>Fungi</taxon>
        <taxon>Dikarya</taxon>
        <taxon>Ascomycota</taxon>
        <taxon>Pezizomycotina</taxon>
        <taxon>Orbiliomycetes</taxon>
        <taxon>Orbiliales</taxon>
        <taxon>Orbiliaceae</taxon>
        <taxon>Dactylellina</taxon>
    </lineage>
</organism>
<name>S8C9Q4_DACHA</name>
<evidence type="ECO:0000313" key="4">
    <source>
        <dbReference type="EMBL" id="EPS44357.1"/>
    </source>
</evidence>
<dbReference type="PANTHER" id="PTHR47706:SF9">
    <property type="entry name" value="NMRA-LIKE DOMAIN-CONTAINING PROTEIN-RELATED"/>
    <property type="match status" value="1"/>
</dbReference>
<dbReference type="InterPro" id="IPR051609">
    <property type="entry name" value="NmrA/Isoflavone_reductase-like"/>
</dbReference>
<dbReference type="HOGENOM" id="CLU_058266_0_0_1"/>
<dbReference type="Gene3D" id="3.90.25.10">
    <property type="entry name" value="UDP-galactose 4-epimerase, domain 1"/>
    <property type="match status" value="1"/>
</dbReference>
<dbReference type="Gene3D" id="3.40.50.720">
    <property type="entry name" value="NAD(P)-binding Rossmann-like Domain"/>
    <property type="match status" value="1"/>
</dbReference>
<dbReference type="OrthoDB" id="9974981at2759"/>
<proteinExistence type="predicted"/>
<evidence type="ECO:0000259" key="3">
    <source>
        <dbReference type="Pfam" id="PF05368"/>
    </source>
</evidence>
<feature type="domain" description="NmrA-like" evidence="3">
    <location>
        <begin position="6"/>
        <end position="228"/>
    </location>
</feature>
<dbReference type="Proteomes" id="UP000015100">
    <property type="component" value="Unassembled WGS sequence"/>
</dbReference>
<dbReference type="GO" id="GO:0016491">
    <property type="term" value="F:oxidoreductase activity"/>
    <property type="evidence" value="ECO:0007669"/>
    <property type="project" value="UniProtKB-KW"/>
</dbReference>
<dbReference type="Pfam" id="PF05368">
    <property type="entry name" value="NmrA"/>
    <property type="match status" value="1"/>
</dbReference>